<dbReference type="PANTHER" id="PTHR44688:SF16">
    <property type="entry name" value="DNA-BINDING TRANSCRIPTIONAL ACTIVATOR DEVR_DOSR"/>
    <property type="match status" value="1"/>
</dbReference>
<dbReference type="InterPro" id="IPR036388">
    <property type="entry name" value="WH-like_DNA-bd_sf"/>
</dbReference>
<dbReference type="SUPFAM" id="SSF46894">
    <property type="entry name" value="C-terminal effector domain of the bipartite response regulators"/>
    <property type="match status" value="1"/>
</dbReference>
<dbReference type="GO" id="GO:0006355">
    <property type="term" value="P:regulation of DNA-templated transcription"/>
    <property type="evidence" value="ECO:0007669"/>
    <property type="project" value="InterPro"/>
</dbReference>
<evidence type="ECO:0000259" key="4">
    <source>
        <dbReference type="PROSITE" id="PS50043"/>
    </source>
</evidence>
<dbReference type="EMBL" id="LAZR01004805">
    <property type="protein sequence ID" value="KKN05437.1"/>
    <property type="molecule type" value="Genomic_DNA"/>
</dbReference>
<evidence type="ECO:0000313" key="5">
    <source>
        <dbReference type="EMBL" id="KKN05437.1"/>
    </source>
</evidence>
<dbReference type="PROSITE" id="PS50043">
    <property type="entry name" value="HTH_LUXR_2"/>
    <property type="match status" value="1"/>
</dbReference>
<accession>A0A0F9N134</accession>
<dbReference type="PANTHER" id="PTHR44688">
    <property type="entry name" value="DNA-BINDING TRANSCRIPTIONAL ACTIVATOR DEVR_DOSR"/>
    <property type="match status" value="1"/>
</dbReference>
<dbReference type="InterPro" id="IPR000792">
    <property type="entry name" value="Tscrpt_reg_LuxR_C"/>
</dbReference>
<evidence type="ECO:0000256" key="3">
    <source>
        <dbReference type="ARBA" id="ARBA00023163"/>
    </source>
</evidence>
<organism evidence="5">
    <name type="scientific">marine sediment metagenome</name>
    <dbReference type="NCBI Taxonomy" id="412755"/>
    <lineage>
        <taxon>unclassified sequences</taxon>
        <taxon>metagenomes</taxon>
        <taxon>ecological metagenomes</taxon>
    </lineage>
</organism>
<evidence type="ECO:0000256" key="1">
    <source>
        <dbReference type="ARBA" id="ARBA00023015"/>
    </source>
</evidence>
<dbReference type="InterPro" id="IPR016032">
    <property type="entry name" value="Sig_transdc_resp-reg_C-effctor"/>
</dbReference>
<sequence length="94" mass="10907">MGSKTLVTGPTYREVEIACELAKGRSQQRIADDLTLSVETVKTHVKTLRRKRNARNSTQLVAFLIRDRYIVFGKFYDTFIPNTTMVKPWKDTRK</sequence>
<dbReference type="CDD" id="cd06170">
    <property type="entry name" value="LuxR_C_like"/>
    <property type="match status" value="1"/>
</dbReference>
<gene>
    <name evidence="5" type="ORF">LCGC14_1087320</name>
</gene>
<proteinExistence type="predicted"/>
<name>A0A0F9N134_9ZZZZ</name>
<dbReference type="AlphaFoldDB" id="A0A0F9N134"/>
<comment type="caution">
    <text evidence="5">The sequence shown here is derived from an EMBL/GenBank/DDBJ whole genome shotgun (WGS) entry which is preliminary data.</text>
</comment>
<reference evidence="5" key="1">
    <citation type="journal article" date="2015" name="Nature">
        <title>Complex archaea that bridge the gap between prokaryotes and eukaryotes.</title>
        <authorList>
            <person name="Spang A."/>
            <person name="Saw J.H."/>
            <person name="Jorgensen S.L."/>
            <person name="Zaremba-Niedzwiedzka K."/>
            <person name="Martijn J."/>
            <person name="Lind A.E."/>
            <person name="van Eijk R."/>
            <person name="Schleper C."/>
            <person name="Guy L."/>
            <person name="Ettema T.J."/>
        </authorList>
    </citation>
    <scope>NUCLEOTIDE SEQUENCE</scope>
</reference>
<evidence type="ECO:0000256" key="2">
    <source>
        <dbReference type="ARBA" id="ARBA00023125"/>
    </source>
</evidence>
<dbReference type="SMART" id="SM00421">
    <property type="entry name" value="HTH_LUXR"/>
    <property type="match status" value="1"/>
</dbReference>
<dbReference type="PRINTS" id="PR00038">
    <property type="entry name" value="HTHLUXR"/>
</dbReference>
<dbReference type="GO" id="GO:0003677">
    <property type="term" value="F:DNA binding"/>
    <property type="evidence" value="ECO:0007669"/>
    <property type="project" value="UniProtKB-KW"/>
</dbReference>
<protein>
    <recommendedName>
        <fullName evidence="4">HTH luxR-type domain-containing protein</fullName>
    </recommendedName>
</protein>
<keyword evidence="1" id="KW-0805">Transcription regulation</keyword>
<dbReference type="Gene3D" id="1.10.10.10">
    <property type="entry name" value="Winged helix-like DNA-binding domain superfamily/Winged helix DNA-binding domain"/>
    <property type="match status" value="1"/>
</dbReference>
<keyword evidence="2" id="KW-0238">DNA-binding</keyword>
<dbReference type="Pfam" id="PF00196">
    <property type="entry name" value="GerE"/>
    <property type="match status" value="1"/>
</dbReference>
<keyword evidence="3" id="KW-0804">Transcription</keyword>
<feature type="domain" description="HTH luxR-type" evidence="4">
    <location>
        <begin position="1"/>
        <end position="68"/>
    </location>
</feature>